<dbReference type="PROSITE" id="PS51257">
    <property type="entry name" value="PROKAR_LIPOPROTEIN"/>
    <property type="match status" value="1"/>
</dbReference>
<accession>A0ABS9BMJ8</accession>
<feature type="domain" description="Lipocalin-like" evidence="1">
    <location>
        <begin position="44"/>
        <end position="136"/>
    </location>
</feature>
<comment type="caution">
    <text evidence="2">The sequence shown here is derived from an EMBL/GenBank/DDBJ whole genome shotgun (WGS) entry which is preliminary data.</text>
</comment>
<keyword evidence="3" id="KW-1185">Reference proteome</keyword>
<dbReference type="EMBL" id="JAKEVY010000005">
    <property type="protein sequence ID" value="MCF1716545.1"/>
    <property type="molecule type" value="Genomic_DNA"/>
</dbReference>
<evidence type="ECO:0000259" key="1">
    <source>
        <dbReference type="Pfam" id="PF13648"/>
    </source>
</evidence>
<gene>
    <name evidence="2" type="ORF">L0U88_18025</name>
</gene>
<sequence length="158" mass="17347">MIKSRFHNMLLLGSVLLVTLFSCQKSNDDDGPKSKSALLTASLWKIASVGADLDKNNTVDLPYPLENCEKDNTLEFKTDGTGISREGATKCDPADPDSENFTWSLKNNETILNIAIPGSFFSGDATIITLNETTMEAYLDITDPDTGTQVRIIFKLIH</sequence>
<dbReference type="Proteomes" id="UP001200145">
    <property type="component" value="Unassembled WGS sequence"/>
</dbReference>
<evidence type="ECO:0000313" key="3">
    <source>
        <dbReference type="Proteomes" id="UP001200145"/>
    </source>
</evidence>
<evidence type="ECO:0000313" key="2">
    <source>
        <dbReference type="EMBL" id="MCF1716545.1"/>
    </source>
</evidence>
<organism evidence="2 3">
    <name type="scientific">Flavihumibacter fluminis</name>
    <dbReference type="NCBI Taxonomy" id="2909236"/>
    <lineage>
        <taxon>Bacteria</taxon>
        <taxon>Pseudomonadati</taxon>
        <taxon>Bacteroidota</taxon>
        <taxon>Chitinophagia</taxon>
        <taxon>Chitinophagales</taxon>
        <taxon>Chitinophagaceae</taxon>
        <taxon>Flavihumibacter</taxon>
    </lineage>
</organism>
<reference evidence="2 3" key="1">
    <citation type="submission" date="2022-01" db="EMBL/GenBank/DDBJ databases">
        <title>Flavihumibacter sp. nov., isolated from sediment of a river.</title>
        <authorList>
            <person name="Liu H."/>
        </authorList>
    </citation>
    <scope>NUCLEOTIDE SEQUENCE [LARGE SCALE GENOMIC DNA]</scope>
    <source>
        <strain evidence="2 3">RY-1</strain>
    </source>
</reference>
<protein>
    <submittedName>
        <fullName evidence="2">Lipocalin family protein</fullName>
    </submittedName>
</protein>
<dbReference type="Pfam" id="PF13648">
    <property type="entry name" value="Lipocalin_4"/>
    <property type="match status" value="1"/>
</dbReference>
<dbReference type="InterPro" id="IPR024311">
    <property type="entry name" value="Lipocalin-like"/>
</dbReference>
<dbReference type="RefSeq" id="WP_234867824.1">
    <property type="nucleotide sequence ID" value="NZ_JAKEVY010000005.1"/>
</dbReference>
<proteinExistence type="predicted"/>
<name>A0ABS9BMJ8_9BACT</name>